<evidence type="ECO:0000256" key="3">
    <source>
        <dbReference type="ARBA" id="ARBA00022801"/>
    </source>
</evidence>
<dbReference type="PANTHER" id="PTHR37326:SF1">
    <property type="entry name" value="BLL3975 PROTEIN"/>
    <property type="match status" value="1"/>
</dbReference>
<keyword evidence="3" id="KW-0378">Hydrolase</keyword>
<comment type="caution">
    <text evidence="6">The sequence shown here is derived from an EMBL/GenBank/DDBJ whole genome shotgun (WGS) entry which is preliminary data.</text>
</comment>
<evidence type="ECO:0000256" key="1">
    <source>
        <dbReference type="ARBA" id="ARBA00001947"/>
    </source>
</evidence>
<keyword evidence="2" id="KW-0479">Metal-binding</keyword>
<dbReference type="InterPro" id="IPR055438">
    <property type="entry name" value="AstE_AspA_cat"/>
</dbReference>
<dbReference type="PIRSF" id="PIRSF039012">
    <property type="entry name" value="ASP"/>
    <property type="match status" value="1"/>
</dbReference>
<dbReference type="RefSeq" id="WP_207675006.1">
    <property type="nucleotide sequence ID" value="NZ_JAFREM010000029.1"/>
</dbReference>
<accession>A0ABS3LEF2</accession>
<proteinExistence type="predicted"/>
<dbReference type="EMBL" id="JAFREM010000029">
    <property type="protein sequence ID" value="MBO1308016.1"/>
    <property type="molecule type" value="Genomic_DNA"/>
</dbReference>
<dbReference type="InterPro" id="IPR053138">
    <property type="entry name" value="N-alpha-Ac-DABA_deacetylase"/>
</dbReference>
<dbReference type="Gene3D" id="3.40.630.10">
    <property type="entry name" value="Zn peptidases"/>
    <property type="match status" value="1"/>
</dbReference>
<dbReference type="Proteomes" id="UP000664601">
    <property type="component" value="Unassembled WGS sequence"/>
</dbReference>
<dbReference type="InterPro" id="IPR043795">
    <property type="entry name" value="N-alpha-Ac-DABA-like"/>
</dbReference>
<name>A0ABS3LEF2_9ENTE</name>
<organism evidence="6 7">
    <name type="scientific">Candidatus Enterococcus moelleringii</name>
    <dbReference type="NCBI Taxonomy" id="2815325"/>
    <lineage>
        <taxon>Bacteria</taxon>
        <taxon>Bacillati</taxon>
        <taxon>Bacillota</taxon>
        <taxon>Bacilli</taxon>
        <taxon>Lactobacillales</taxon>
        <taxon>Enterococcaceae</taxon>
        <taxon>Enterococcus</taxon>
    </lineage>
</organism>
<evidence type="ECO:0000256" key="4">
    <source>
        <dbReference type="ARBA" id="ARBA00022833"/>
    </source>
</evidence>
<dbReference type="SUPFAM" id="SSF53187">
    <property type="entry name" value="Zn-dependent exopeptidases"/>
    <property type="match status" value="1"/>
</dbReference>
<evidence type="ECO:0000256" key="2">
    <source>
        <dbReference type="ARBA" id="ARBA00022723"/>
    </source>
</evidence>
<gene>
    <name evidence="6" type="ORF">JZO70_17710</name>
</gene>
<feature type="domain" description="Succinylglutamate desuccinylase/Aspartoacylase catalytic" evidence="5">
    <location>
        <begin position="37"/>
        <end position="218"/>
    </location>
</feature>
<protein>
    <submittedName>
        <fullName evidence="6">Succinylglutamate desuccinylase/aspartoacylase family protein</fullName>
    </submittedName>
</protein>
<evidence type="ECO:0000313" key="7">
    <source>
        <dbReference type="Proteomes" id="UP000664601"/>
    </source>
</evidence>
<dbReference type="Pfam" id="PF24827">
    <property type="entry name" value="AstE_AspA_cat"/>
    <property type="match status" value="1"/>
</dbReference>
<sequence>MKEKLTKQIAGTVERLFYQVAGTDLELPVVSIKGQQPGATLLITAGVHGGEYPGIEAAKRLSQEINPSELMGNLIILPCVSQRAFYQRIAFVNPADGKNLNRSFPGKADGTETEKIAYTLETAFFSLADFYLDFHSGDLPEPLEQFVFIPGVGSPETVQQEYEAVQYLDLPFGIPSQSRVGASGCACQMGVPALLIERGGFGERLPAAIDGFVDDVQQHLRFLQILDEPLSGAKPLPLKENIHYLDSPQTGLWYPAFELGDQVEAGQSLGVIEDIFGNVLWEGFAKQKGEILYQVASLPISAGEHLIAYGY</sequence>
<keyword evidence="4" id="KW-0862">Zinc</keyword>
<keyword evidence="7" id="KW-1185">Reference proteome</keyword>
<dbReference type="CDD" id="cd06254">
    <property type="entry name" value="M14_ASTE_ASPA-like"/>
    <property type="match status" value="1"/>
</dbReference>
<dbReference type="PANTHER" id="PTHR37326">
    <property type="entry name" value="BLL3975 PROTEIN"/>
    <property type="match status" value="1"/>
</dbReference>
<evidence type="ECO:0000313" key="6">
    <source>
        <dbReference type="EMBL" id="MBO1308016.1"/>
    </source>
</evidence>
<comment type="cofactor">
    <cofactor evidence="1">
        <name>Zn(2+)</name>
        <dbReference type="ChEBI" id="CHEBI:29105"/>
    </cofactor>
</comment>
<reference evidence="6 7" key="1">
    <citation type="submission" date="2021-03" db="EMBL/GenBank/DDBJ databases">
        <title>Enterococcal diversity collection.</title>
        <authorList>
            <person name="Gilmore M.S."/>
            <person name="Schwartzman J."/>
            <person name="Van Tyne D."/>
            <person name="Martin M."/>
            <person name="Earl A.M."/>
            <person name="Manson A.L."/>
            <person name="Straub T."/>
            <person name="Salamzade R."/>
            <person name="Saavedra J."/>
            <person name="Lebreton F."/>
            <person name="Prichula J."/>
            <person name="Schaufler K."/>
            <person name="Gaca A."/>
            <person name="Sgardioli B."/>
            <person name="Wagenaar J."/>
            <person name="Strong T."/>
        </authorList>
    </citation>
    <scope>NUCLEOTIDE SEQUENCE [LARGE SCALE GENOMIC DNA]</scope>
    <source>
        <strain evidence="6 7">669A</strain>
    </source>
</reference>
<evidence type="ECO:0000259" key="5">
    <source>
        <dbReference type="Pfam" id="PF24827"/>
    </source>
</evidence>